<feature type="transmembrane region" description="Helical" evidence="1">
    <location>
        <begin position="93"/>
        <end position="110"/>
    </location>
</feature>
<keyword evidence="1" id="KW-1133">Transmembrane helix</keyword>
<dbReference type="Proteomes" id="UP001589858">
    <property type="component" value="Unassembled WGS sequence"/>
</dbReference>
<feature type="transmembrane region" description="Helical" evidence="1">
    <location>
        <begin position="115"/>
        <end position="136"/>
    </location>
</feature>
<gene>
    <name evidence="2" type="ORF">ACFFF8_16250</name>
</gene>
<organism evidence="2 3">
    <name type="scientific">Novosphingobium clariflavum</name>
    <dbReference type="NCBI Taxonomy" id="2029884"/>
    <lineage>
        <taxon>Bacteria</taxon>
        <taxon>Pseudomonadati</taxon>
        <taxon>Pseudomonadota</taxon>
        <taxon>Alphaproteobacteria</taxon>
        <taxon>Sphingomonadales</taxon>
        <taxon>Sphingomonadaceae</taxon>
        <taxon>Novosphingobium</taxon>
    </lineage>
</organism>
<evidence type="ECO:0000313" key="2">
    <source>
        <dbReference type="EMBL" id="MFC0686146.1"/>
    </source>
</evidence>
<sequence length="184" mass="19673">MTMKILKSWRGVDGWLKLWVAYLAASYILLSLLPMSVRQVVMPPVFCALLATSVIARLRPRLDPMLRRALALLVAEAAWLGFDAGAAGGVPPATVIGILAVLAFAVCLVWRPSRILLGVLVGAVGAAAFDAIYQAVSAADWNLETATEALHATMRLAILVFAHAALTGSNREAEDALFEDEVFS</sequence>
<comment type="caution">
    <text evidence="2">The sequence shown here is derived from an EMBL/GenBank/DDBJ whole genome shotgun (WGS) entry which is preliminary data.</text>
</comment>
<evidence type="ECO:0000256" key="1">
    <source>
        <dbReference type="SAM" id="Phobius"/>
    </source>
</evidence>
<reference evidence="2 3" key="1">
    <citation type="submission" date="2024-09" db="EMBL/GenBank/DDBJ databases">
        <authorList>
            <person name="Sun Q."/>
            <person name="Mori K."/>
        </authorList>
    </citation>
    <scope>NUCLEOTIDE SEQUENCE [LARGE SCALE GENOMIC DNA]</scope>
    <source>
        <strain evidence="2 3">CICC 11035S</strain>
    </source>
</reference>
<dbReference type="RefSeq" id="WP_267218860.1">
    <property type="nucleotide sequence ID" value="NZ_JAPCWC010000002.1"/>
</dbReference>
<keyword evidence="1" id="KW-0472">Membrane</keyword>
<feature type="transmembrane region" description="Helical" evidence="1">
    <location>
        <begin position="12"/>
        <end position="34"/>
    </location>
</feature>
<name>A0ABV6SAV3_9SPHN</name>
<keyword evidence="3" id="KW-1185">Reference proteome</keyword>
<evidence type="ECO:0000313" key="3">
    <source>
        <dbReference type="Proteomes" id="UP001589858"/>
    </source>
</evidence>
<dbReference type="EMBL" id="JBHLTM010000061">
    <property type="protein sequence ID" value="MFC0686146.1"/>
    <property type="molecule type" value="Genomic_DNA"/>
</dbReference>
<accession>A0ABV6SAV3</accession>
<keyword evidence="1" id="KW-0812">Transmembrane</keyword>
<proteinExistence type="predicted"/>
<protein>
    <submittedName>
        <fullName evidence="2">Uncharacterized protein</fullName>
    </submittedName>
</protein>